<dbReference type="CDD" id="cd03190">
    <property type="entry name" value="GST_C_Omega_like"/>
    <property type="match status" value="1"/>
</dbReference>
<evidence type="ECO:0000256" key="1">
    <source>
        <dbReference type="PIRSR" id="PIRSR015753-1"/>
    </source>
</evidence>
<evidence type="ECO:0000256" key="2">
    <source>
        <dbReference type="PIRSR" id="PIRSR015753-2"/>
    </source>
</evidence>
<dbReference type="OrthoDB" id="2309723at2759"/>
<dbReference type="InterPro" id="IPR010987">
    <property type="entry name" value="Glutathione-S-Trfase_C-like"/>
</dbReference>
<dbReference type="Pfam" id="PF13409">
    <property type="entry name" value="GST_N_2"/>
    <property type="match status" value="1"/>
</dbReference>
<dbReference type="InterPro" id="IPR040079">
    <property type="entry name" value="Glutathione_S-Trfase"/>
</dbReference>
<dbReference type="GO" id="GO:0005737">
    <property type="term" value="C:cytoplasm"/>
    <property type="evidence" value="ECO:0007669"/>
    <property type="project" value="TreeGrafter"/>
</dbReference>
<feature type="site" description="Lowers pKa of active site Cys" evidence="3">
    <location>
        <position position="252"/>
    </location>
</feature>
<dbReference type="InterPro" id="IPR004045">
    <property type="entry name" value="Glutathione_S-Trfase_N"/>
</dbReference>
<feature type="binding site" evidence="2">
    <location>
        <begin position="142"/>
        <end position="143"/>
    </location>
    <ligand>
        <name>glutathione</name>
        <dbReference type="ChEBI" id="CHEBI:57925"/>
    </ligand>
</feature>
<dbReference type="SFLD" id="SFLDS00019">
    <property type="entry name" value="Glutathione_Transferase_(cytos"/>
    <property type="match status" value="1"/>
</dbReference>
<dbReference type="GO" id="GO:0004364">
    <property type="term" value="F:glutathione transferase activity"/>
    <property type="evidence" value="ECO:0007669"/>
    <property type="project" value="InterPro"/>
</dbReference>
<dbReference type="InterPro" id="IPR016639">
    <property type="entry name" value="GST_Omega/GSH"/>
</dbReference>
<name>A0A9P7G3J0_9AGAR</name>
<feature type="binding site" evidence="2">
    <location>
        <begin position="124"/>
        <end position="127"/>
    </location>
    <ligand>
        <name>glutathione</name>
        <dbReference type="ChEBI" id="CHEBI:57925"/>
    </ligand>
</feature>
<sequence>MVLLAKDKPVDVTKYKLEADGSFKRPETAFRSFIEKGGRFEPEADRYHLYVSLGCPWATRTLIVRKLKGLENIISVTVVSPRMGTSGWAFGDIDAFPGADADTLYGSEHVKDLYFKVDPDFQGRFTVPILWDKKTHTIVNNESAEIVRIFNTAFNDLPPTDSRAATVDLYPQELRTEIDKINALVYEKINNGVYRVGLVQAQTAYENAVRELFGALDEVERMLDGRHFLVGDRLTEADVRLFVTVIRFDPVYVGHFKCNIQTIRDGYPAIHKWMQKLYWNDDAFRSTTDFDHIKTHYYWSHTFVSCPL</sequence>
<organism evidence="5 6">
    <name type="scientific">Asterophora parasitica</name>
    <dbReference type="NCBI Taxonomy" id="117018"/>
    <lineage>
        <taxon>Eukaryota</taxon>
        <taxon>Fungi</taxon>
        <taxon>Dikarya</taxon>
        <taxon>Basidiomycota</taxon>
        <taxon>Agaricomycotina</taxon>
        <taxon>Agaricomycetes</taxon>
        <taxon>Agaricomycetidae</taxon>
        <taxon>Agaricales</taxon>
        <taxon>Tricholomatineae</taxon>
        <taxon>Lyophyllaceae</taxon>
        <taxon>Asterophora</taxon>
    </lineage>
</organism>
<dbReference type="PROSITE" id="PS50405">
    <property type="entry name" value="GST_CTER"/>
    <property type="match status" value="1"/>
</dbReference>
<dbReference type="InterPro" id="IPR047047">
    <property type="entry name" value="GST_Omega-like_C"/>
</dbReference>
<evidence type="ECO:0000313" key="6">
    <source>
        <dbReference type="Proteomes" id="UP000775547"/>
    </source>
</evidence>
<dbReference type="PIRSF" id="PIRSF015753">
    <property type="entry name" value="GST"/>
    <property type="match status" value="1"/>
</dbReference>
<comment type="caution">
    <text evidence="5">The sequence shown here is derived from an EMBL/GenBank/DDBJ whole genome shotgun (WGS) entry which is preliminary data.</text>
</comment>
<evidence type="ECO:0000256" key="3">
    <source>
        <dbReference type="PIRSR" id="PIRSR015753-3"/>
    </source>
</evidence>
<dbReference type="EMBL" id="JABCKV010000115">
    <property type="protein sequence ID" value="KAG5643397.1"/>
    <property type="molecule type" value="Genomic_DNA"/>
</dbReference>
<reference evidence="5" key="1">
    <citation type="submission" date="2020-07" db="EMBL/GenBank/DDBJ databases">
        <authorList>
            <person name="Nieuwenhuis M."/>
            <person name="Van De Peppel L.J.J."/>
        </authorList>
    </citation>
    <scope>NUCLEOTIDE SEQUENCE</scope>
    <source>
        <strain evidence="5">AP01</strain>
        <tissue evidence="5">Mycelium</tissue>
    </source>
</reference>
<proteinExistence type="predicted"/>
<dbReference type="Pfam" id="PF13410">
    <property type="entry name" value="GST_C_2"/>
    <property type="match status" value="1"/>
</dbReference>
<dbReference type="PANTHER" id="PTHR32419">
    <property type="entry name" value="GLUTATHIONYL-HYDROQUINONE REDUCTASE"/>
    <property type="match status" value="1"/>
</dbReference>
<feature type="binding site" evidence="2">
    <location>
        <position position="88"/>
    </location>
    <ligand>
        <name>glutathione</name>
        <dbReference type="ChEBI" id="CHEBI:57925"/>
    </ligand>
</feature>
<protein>
    <recommendedName>
        <fullName evidence="4">GST C-terminal domain-containing protein</fullName>
    </recommendedName>
</protein>
<evidence type="ECO:0000259" key="4">
    <source>
        <dbReference type="PROSITE" id="PS50405"/>
    </source>
</evidence>
<dbReference type="Gene3D" id="3.40.30.10">
    <property type="entry name" value="Glutaredoxin"/>
    <property type="match status" value="1"/>
</dbReference>
<feature type="active site" description="Nucleophile" evidence="1">
    <location>
        <position position="55"/>
    </location>
</feature>
<feature type="domain" description="GST C-terminal" evidence="4">
    <location>
        <begin position="171"/>
        <end position="297"/>
    </location>
</feature>
<reference evidence="5" key="2">
    <citation type="submission" date="2021-10" db="EMBL/GenBank/DDBJ databases">
        <title>Phylogenomics reveals ancestral predisposition of the termite-cultivated fungus Termitomyces towards a domesticated lifestyle.</title>
        <authorList>
            <person name="Auxier B."/>
            <person name="Grum-Grzhimaylo A."/>
            <person name="Cardenas M.E."/>
            <person name="Lodge J.D."/>
            <person name="Laessoe T."/>
            <person name="Pedersen O."/>
            <person name="Smith M.E."/>
            <person name="Kuyper T.W."/>
            <person name="Franco-Molano E.A."/>
            <person name="Baroni T.J."/>
            <person name="Aanen D.K."/>
        </authorList>
    </citation>
    <scope>NUCLEOTIDE SEQUENCE</scope>
    <source>
        <strain evidence="5">AP01</strain>
        <tissue evidence="5">Mycelium</tissue>
    </source>
</reference>
<dbReference type="SFLD" id="SFLDG01206">
    <property type="entry name" value="Xi.1"/>
    <property type="match status" value="1"/>
</dbReference>
<dbReference type="InterPro" id="IPR036249">
    <property type="entry name" value="Thioredoxin-like_sf"/>
</dbReference>
<dbReference type="SUPFAM" id="SSF52833">
    <property type="entry name" value="Thioredoxin-like"/>
    <property type="match status" value="1"/>
</dbReference>
<feature type="site" description="Lowers pKa of active site Cys" evidence="3">
    <location>
        <position position="297"/>
    </location>
</feature>
<accession>A0A9P7G3J0</accession>
<keyword evidence="6" id="KW-1185">Reference proteome</keyword>
<dbReference type="SFLD" id="SFLDG01148">
    <property type="entry name" value="Xi_(cytGST)"/>
    <property type="match status" value="1"/>
</dbReference>
<dbReference type="SUPFAM" id="SSF47616">
    <property type="entry name" value="GST C-terminal domain-like"/>
    <property type="match status" value="1"/>
</dbReference>
<dbReference type="PANTHER" id="PTHR32419:SF6">
    <property type="entry name" value="GLUTATHIONE S-TRANSFERASE OMEGA-LIKE 1-RELATED"/>
    <property type="match status" value="1"/>
</dbReference>
<dbReference type="Proteomes" id="UP000775547">
    <property type="component" value="Unassembled WGS sequence"/>
</dbReference>
<gene>
    <name evidence="5" type="ORF">DXG03_000975</name>
</gene>
<dbReference type="InterPro" id="IPR036282">
    <property type="entry name" value="Glutathione-S-Trfase_C_sf"/>
</dbReference>
<feature type="active site" description="Proton donor/acceptor" evidence="1">
    <location>
        <position position="194"/>
    </location>
</feature>
<evidence type="ECO:0000313" key="5">
    <source>
        <dbReference type="EMBL" id="KAG5643397.1"/>
    </source>
</evidence>
<dbReference type="AlphaFoldDB" id="A0A9P7G3J0"/>
<dbReference type="Gene3D" id="1.20.1050.10">
    <property type="match status" value="1"/>
</dbReference>